<dbReference type="EC" id="2.7.1.158" evidence="2 8"/>
<keyword evidence="7 8" id="KW-0067">ATP-binding</keyword>
<evidence type="ECO:0000313" key="10">
    <source>
        <dbReference type="Proteomes" id="UP000092993"/>
    </source>
</evidence>
<evidence type="ECO:0000256" key="2">
    <source>
        <dbReference type="ARBA" id="ARBA00012023"/>
    </source>
</evidence>
<evidence type="ECO:0000256" key="3">
    <source>
        <dbReference type="ARBA" id="ARBA00014846"/>
    </source>
</evidence>
<evidence type="ECO:0000256" key="4">
    <source>
        <dbReference type="ARBA" id="ARBA00022679"/>
    </source>
</evidence>
<dbReference type="AlphaFoldDB" id="A0A1C7LNV4"/>
<evidence type="ECO:0000256" key="8">
    <source>
        <dbReference type="RuleBase" id="RU364126"/>
    </source>
</evidence>
<protein>
    <recommendedName>
        <fullName evidence="3 8">Inositol-pentakisphosphate 2-kinase</fullName>
        <ecNumber evidence="2 8">2.7.1.158</ecNumber>
    </recommendedName>
</protein>
<sequence>MAQTPHIAGTSPTDWKYISEGGSTIVFSYTGPPHPQFDGTALRLRKNVLASELEPMEDEENEKEQDDPTIVFQRAVIERLVPKEYLPRLEAVRVQSAWLAELAAICEERRPIERRGKDRIDVHKRKAVLAADLVGGKGWAVEIKPKWGFLPSSLHLSPRTLPIKTRTCRFCMHAHLKTTQGEDVSLGYCPLDLFSGEEARVTRALHALWDVWIGSSGGVNNLRVFVDGQMLRPTVNPSSLSPLAHKLLSSLPVSPSMPSPAPTLNELRECLTSALLPLLLEVPVVPKLAVLQRRLDALDIEGLTALWKRVRPTAGKLGAGLEELTPEDWVRFVDAYLERSENPDSDALPETEEELWYRCAAYLLSATFKDCSIILRMPPPTEDVPTSNGTITVIDLDVKSISRLAKWAELDSEIVDAYAGIRPKGLVRC</sequence>
<dbReference type="GO" id="GO:0032958">
    <property type="term" value="P:inositol phosphate biosynthetic process"/>
    <property type="evidence" value="ECO:0007669"/>
    <property type="project" value="TreeGrafter"/>
</dbReference>
<dbReference type="GO" id="GO:0005524">
    <property type="term" value="F:ATP binding"/>
    <property type="evidence" value="ECO:0007669"/>
    <property type="project" value="UniProtKB-KW"/>
</dbReference>
<evidence type="ECO:0000313" key="9">
    <source>
        <dbReference type="EMBL" id="OBZ65669.1"/>
    </source>
</evidence>
<evidence type="ECO:0000256" key="6">
    <source>
        <dbReference type="ARBA" id="ARBA00022777"/>
    </source>
</evidence>
<keyword evidence="4 8" id="KW-0808">Transferase</keyword>
<dbReference type="PANTHER" id="PTHR14456">
    <property type="entry name" value="INOSITOL POLYPHOSPHATE KINASE 1"/>
    <property type="match status" value="1"/>
</dbReference>
<dbReference type="GO" id="GO:0005634">
    <property type="term" value="C:nucleus"/>
    <property type="evidence" value="ECO:0007669"/>
    <property type="project" value="TreeGrafter"/>
</dbReference>
<dbReference type="OrthoDB" id="272370at2759"/>
<proteinExistence type="predicted"/>
<accession>A0A1C7LNV4</accession>
<organism evidence="9 10">
    <name type="scientific">Grifola frondosa</name>
    <name type="common">Maitake</name>
    <name type="synonym">Polyporus frondosus</name>
    <dbReference type="NCBI Taxonomy" id="5627"/>
    <lineage>
        <taxon>Eukaryota</taxon>
        <taxon>Fungi</taxon>
        <taxon>Dikarya</taxon>
        <taxon>Basidiomycota</taxon>
        <taxon>Agaricomycotina</taxon>
        <taxon>Agaricomycetes</taxon>
        <taxon>Polyporales</taxon>
        <taxon>Grifolaceae</taxon>
        <taxon>Grifola</taxon>
    </lineage>
</organism>
<comment type="function">
    <text evidence="8">Phosphorylates Ins(1,3,4,5,6)P5 at position 2 to form Ins(1,2,3,4,5,6)P6 (InsP6 or phytate).</text>
</comment>
<keyword evidence="6 8" id="KW-0418">Kinase</keyword>
<dbReference type="InterPro" id="IPR043001">
    <property type="entry name" value="IP5_2-K_N_lobe"/>
</dbReference>
<comment type="domain">
    <text evidence="8">The EXKPK motif is conserved in inositol-pentakisphosphate 2-kinases of both family 1 and 2.</text>
</comment>
<dbReference type="PANTHER" id="PTHR14456:SF2">
    <property type="entry name" value="INOSITOL-PENTAKISPHOSPHATE 2-KINASE"/>
    <property type="match status" value="1"/>
</dbReference>
<keyword evidence="10" id="KW-1185">Reference proteome</keyword>
<evidence type="ECO:0000256" key="7">
    <source>
        <dbReference type="ARBA" id="ARBA00022840"/>
    </source>
</evidence>
<dbReference type="InterPro" id="IPR009286">
    <property type="entry name" value="Ins_P5_2-kin"/>
</dbReference>
<dbReference type="Proteomes" id="UP000092993">
    <property type="component" value="Unassembled WGS sequence"/>
</dbReference>
<comment type="catalytic activity">
    <reaction evidence="1 8">
        <text>1D-myo-inositol 1,3,4,5,6-pentakisphosphate + ATP = 1D-myo-inositol hexakisphosphate + ADP + H(+)</text>
        <dbReference type="Rhea" id="RHEA:20313"/>
        <dbReference type="ChEBI" id="CHEBI:15378"/>
        <dbReference type="ChEBI" id="CHEBI:30616"/>
        <dbReference type="ChEBI" id="CHEBI:57733"/>
        <dbReference type="ChEBI" id="CHEBI:58130"/>
        <dbReference type="ChEBI" id="CHEBI:456216"/>
        <dbReference type="EC" id="2.7.1.158"/>
    </reaction>
</comment>
<dbReference type="Gene3D" id="3.30.200.110">
    <property type="entry name" value="Inositol-pentakisphosphate 2-kinase, N-lobe"/>
    <property type="match status" value="1"/>
</dbReference>
<keyword evidence="5 8" id="KW-0547">Nucleotide-binding</keyword>
<dbReference type="GO" id="GO:0035299">
    <property type="term" value="F:inositol-1,3,4,5,6-pentakisphosphate 2-kinase activity"/>
    <property type="evidence" value="ECO:0007669"/>
    <property type="project" value="UniProtKB-EC"/>
</dbReference>
<name>A0A1C7LNV4_GRIFR</name>
<reference evidence="9 10" key="1">
    <citation type="submission" date="2016-03" db="EMBL/GenBank/DDBJ databases">
        <title>Whole genome sequencing of Grifola frondosa 9006-11.</title>
        <authorList>
            <person name="Min B."/>
            <person name="Park H."/>
            <person name="Kim J.-G."/>
            <person name="Cho H."/>
            <person name="Oh Y.-L."/>
            <person name="Kong W.-S."/>
            <person name="Choi I.-G."/>
        </authorList>
    </citation>
    <scope>NUCLEOTIDE SEQUENCE [LARGE SCALE GENOMIC DNA]</scope>
    <source>
        <strain evidence="9 10">9006-11</strain>
    </source>
</reference>
<evidence type="ECO:0000256" key="1">
    <source>
        <dbReference type="ARBA" id="ARBA00001774"/>
    </source>
</evidence>
<comment type="caution">
    <text evidence="9">The sequence shown here is derived from an EMBL/GenBank/DDBJ whole genome shotgun (WGS) entry which is preliminary data.</text>
</comment>
<dbReference type="STRING" id="5627.A0A1C7LNV4"/>
<gene>
    <name evidence="9" type="primary">IPK1</name>
    <name evidence="9" type="ORF">A0H81_14365</name>
</gene>
<dbReference type="Pfam" id="PF06090">
    <property type="entry name" value="Ins_P5_2-kin"/>
    <property type="match status" value="1"/>
</dbReference>
<dbReference type="EMBL" id="LUGG01000041">
    <property type="protein sequence ID" value="OBZ65669.1"/>
    <property type="molecule type" value="Genomic_DNA"/>
</dbReference>
<dbReference type="OMA" id="WKYISEG"/>
<evidence type="ECO:0000256" key="5">
    <source>
        <dbReference type="ARBA" id="ARBA00022741"/>
    </source>
</evidence>